<dbReference type="PANTHER" id="PTHR19384">
    <property type="entry name" value="NITRIC OXIDE SYNTHASE-RELATED"/>
    <property type="match status" value="1"/>
</dbReference>
<dbReference type="InterPro" id="IPR029039">
    <property type="entry name" value="Flavoprotein-like_sf"/>
</dbReference>
<comment type="caution">
    <text evidence="6">The sequence shown here is derived from an EMBL/GenBank/DDBJ whole genome shotgun (WGS) entry which is preliminary data.</text>
</comment>
<organism evidence="6 7">
    <name type="scientific">Alitibacter langaaensis DSM 22999</name>
    <dbReference type="NCBI Taxonomy" id="1122935"/>
    <lineage>
        <taxon>Bacteria</taxon>
        <taxon>Pseudomonadati</taxon>
        <taxon>Pseudomonadota</taxon>
        <taxon>Gammaproteobacteria</taxon>
        <taxon>Pasteurellales</taxon>
        <taxon>Pasteurellaceae</taxon>
        <taxon>Alitibacter</taxon>
    </lineage>
</organism>
<evidence type="ECO:0000256" key="1">
    <source>
        <dbReference type="ARBA" id="ARBA00001917"/>
    </source>
</evidence>
<dbReference type="OrthoDB" id="359268at2"/>
<protein>
    <submittedName>
        <fullName evidence="6">Flavodoxin</fullName>
    </submittedName>
</protein>
<dbReference type="AlphaFoldDB" id="A0A2U0T842"/>
<dbReference type="GO" id="GO:0016491">
    <property type="term" value="F:oxidoreductase activity"/>
    <property type="evidence" value="ECO:0007669"/>
    <property type="project" value="TreeGrafter"/>
</dbReference>
<evidence type="ECO:0000256" key="2">
    <source>
        <dbReference type="ARBA" id="ARBA00022630"/>
    </source>
</evidence>
<dbReference type="PROSITE" id="PS50902">
    <property type="entry name" value="FLAVODOXIN_LIKE"/>
    <property type="match status" value="1"/>
</dbReference>
<dbReference type="PANTHER" id="PTHR19384:SF128">
    <property type="entry name" value="NADPH OXIDOREDUCTASE A"/>
    <property type="match status" value="1"/>
</dbReference>
<reference evidence="6 7" key="1">
    <citation type="submission" date="2018-05" db="EMBL/GenBank/DDBJ databases">
        <title>Genomic Encyclopedia of Type Strains, Phase IV (KMG-IV): sequencing the most valuable type-strain genomes for metagenomic binning, comparative biology and taxonomic classification.</title>
        <authorList>
            <person name="Goeker M."/>
        </authorList>
    </citation>
    <scope>NUCLEOTIDE SEQUENCE [LARGE SCALE GENOMIC DNA]</scope>
    <source>
        <strain evidence="6 7">DSM 22999</strain>
    </source>
</reference>
<dbReference type="InterPro" id="IPR001094">
    <property type="entry name" value="Flavdoxin-like"/>
</dbReference>
<dbReference type="EMBL" id="QENU01000005">
    <property type="protein sequence ID" value="PVX39694.1"/>
    <property type="molecule type" value="Genomic_DNA"/>
</dbReference>
<dbReference type="RefSeq" id="WP_116631664.1">
    <property type="nucleotide sequence ID" value="NZ_QENU01000005.1"/>
</dbReference>
<dbReference type="Gene3D" id="3.40.50.360">
    <property type="match status" value="1"/>
</dbReference>
<dbReference type="Pfam" id="PF00258">
    <property type="entry name" value="Flavodoxin_1"/>
    <property type="match status" value="1"/>
</dbReference>
<dbReference type="InterPro" id="IPR008254">
    <property type="entry name" value="Flavodoxin/NO_synth"/>
</dbReference>
<evidence type="ECO:0000256" key="3">
    <source>
        <dbReference type="ARBA" id="ARBA00022643"/>
    </source>
</evidence>
<dbReference type="GO" id="GO:0005829">
    <property type="term" value="C:cytosol"/>
    <property type="evidence" value="ECO:0007669"/>
    <property type="project" value="TreeGrafter"/>
</dbReference>
<feature type="domain" description="Flavodoxin-like" evidence="5">
    <location>
        <begin position="4"/>
        <end position="143"/>
    </location>
</feature>
<evidence type="ECO:0000313" key="7">
    <source>
        <dbReference type="Proteomes" id="UP000245909"/>
    </source>
</evidence>
<evidence type="ECO:0000259" key="5">
    <source>
        <dbReference type="PROSITE" id="PS50902"/>
    </source>
</evidence>
<name>A0A2U0T842_9PAST</name>
<evidence type="ECO:0000256" key="4">
    <source>
        <dbReference type="ARBA" id="ARBA00022982"/>
    </source>
</evidence>
<dbReference type="SUPFAM" id="SSF52218">
    <property type="entry name" value="Flavoproteins"/>
    <property type="match status" value="1"/>
</dbReference>
<evidence type="ECO:0000313" key="6">
    <source>
        <dbReference type="EMBL" id="PVX39694.1"/>
    </source>
</evidence>
<dbReference type="PRINTS" id="PR00369">
    <property type="entry name" value="FLAVODOXIN"/>
</dbReference>
<sequence length="146" mass="16263">MKKICIITGSTLGGAEYVGDHLADLLEQQRFEIQVENHADLADVRDQNLWLIVTSTHGAGELPDNLKPLFEQIKNEQPDLSDLRYAVVGLGNSDYDTFCFAVDEVERSLDGQSAVKICQSLRIDVNAEPDHEHAAQDWLPNFVNAL</sequence>
<keyword evidence="7" id="KW-1185">Reference proteome</keyword>
<gene>
    <name evidence="6" type="ORF">C8D76_10528</name>
</gene>
<dbReference type="NCBIfam" id="NF006531">
    <property type="entry name" value="PRK09004.1"/>
    <property type="match status" value="1"/>
</dbReference>
<comment type="cofactor">
    <cofactor evidence="1">
        <name>FMN</name>
        <dbReference type="ChEBI" id="CHEBI:58210"/>
    </cofactor>
</comment>
<dbReference type="GO" id="GO:0010181">
    <property type="term" value="F:FMN binding"/>
    <property type="evidence" value="ECO:0007669"/>
    <property type="project" value="InterPro"/>
</dbReference>
<keyword evidence="2" id="KW-0285">Flavoprotein</keyword>
<keyword evidence="4" id="KW-0813">Transport</keyword>
<proteinExistence type="predicted"/>
<dbReference type="GO" id="GO:0050660">
    <property type="term" value="F:flavin adenine dinucleotide binding"/>
    <property type="evidence" value="ECO:0007669"/>
    <property type="project" value="TreeGrafter"/>
</dbReference>
<dbReference type="Proteomes" id="UP000245909">
    <property type="component" value="Unassembled WGS sequence"/>
</dbReference>
<accession>A0A2U0T842</accession>
<keyword evidence="4" id="KW-0249">Electron transport</keyword>
<keyword evidence="3" id="KW-0288">FMN</keyword>